<name>A0A915JLB4_ROMCU</name>
<evidence type="ECO:0000313" key="1">
    <source>
        <dbReference type="Proteomes" id="UP000887565"/>
    </source>
</evidence>
<organism evidence="1 2">
    <name type="scientific">Romanomermis culicivorax</name>
    <name type="common">Nematode worm</name>
    <dbReference type="NCBI Taxonomy" id="13658"/>
    <lineage>
        <taxon>Eukaryota</taxon>
        <taxon>Metazoa</taxon>
        <taxon>Ecdysozoa</taxon>
        <taxon>Nematoda</taxon>
        <taxon>Enoplea</taxon>
        <taxon>Dorylaimia</taxon>
        <taxon>Mermithida</taxon>
        <taxon>Mermithoidea</taxon>
        <taxon>Mermithidae</taxon>
        <taxon>Romanomermis</taxon>
    </lineage>
</organism>
<dbReference type="WBParaSite" id="nRc.2.0.1.t26872-RA">
    <property type="protein sequence ID" value="nRc.2.0.1.t26872-RA"/>
    <property type="gene ID" value="nRc.2.0.1.g26872"/>
</dbReference>
<dbReference type="AlphaFoldDB" id="A0A915JLB4"/>
<protein>
    <submittedName>
        <fullName evidence="2">Uncharacterized protein</fullName>
    </submittedName>
</protein>
<sequence>MQSLKQFGEEYVSLNVVGRVNLVCRDVAVFVKIQNSSSNRVIDDLIIHKILRDRCPSPLKSRLTPQTLDLRHINQHIMDECLTLYCFFHTRLTDGKADFLDDLGAGFLGVMATLADFLPRLGAGYNVM</sequence>
<dbReference type="Proteomes" id="UP000887565">
    <property type="component" value="Unplaced"/>
</dbReference>
<keyword evidence="1" id="KW-1185">Reference proteome</keyword>
<accession>A0A915JLB4</accession>
<reference evidence="2" key="1">
    <citation type="submission" date="2022-11" db="UniProtKB">
        <authorList>
            <consortium name="WormBaseParasite"/>
        </authorList>
    </citation>
    <scope>IDENTIFICATION</scope>
</reference>
<evidence type="ECO:0000313" key="2">
    <source>
        <dbReference type="WBParaSite" id="nRc.2.0.1.t26872-RA"/>
    </source>
</evidence>
<proteinExistence type="predicted"/>